<dbReference type="InterPro" id="IPR029095">
    <property type="entry name" value="NarX-like_N"/>
</dbReference>
<evidence type="ECO:0000256" key="1">
    <source>
        <dbReference type="ARBA" id="ARBA00004141"/>
    </source>
</evidence>
<dbReference type="GO" id="GO:0016020">
    <property type="term" value="C:membrane"/>
    <property type="evidence" value="ECO:0007669"/>
    <property type="project" value="UniProtKB-SubCell"/>
</dbReference>
<sequence length="279" mass="31012">MRRNHGPYSPRLENALQAIISSFVTLAIVMITLFLTPTTGTADILNIDAAINKAGMQRMLTQRIAKSYLLIGQDVATDTALKQLDGSVALFEQNLGELEDFSPTREITASLGDIRDSWNQFRQSAISQPKRDQALSVIKQASRLLELCDKNVQLFETYSGGRKGELINLAGRQRMLSQRIGMLYVAKSWRIDDQTVEEGFALAMKDFDSALGLLTQSPLNTEEINQALSDVVSQWQFSRSGFELDESGRHVPFVIQVTTESILKKMDAITNLYTSLGSS</sequence>
<keyword evidence="8" id="KW-1185">Reference proteome</keyword>
<accession>N6WP99</accession>
<evidence type="ECO:0000256" key="4">
    <source>
        <dbReference type="ARBA" id="ARBA00023136"/>
    </source>
</evidence>
<feature type="domain" description="NarX-like N-terminal" evidence="6">
    <location>
        <begin position="49"/>
        <end position="137"/>
    </location>
</feature>
<protein>
    <submittedName>
        <fullName evidence="7">Pilus assembly protein PilP</fullName>
    </submittedName>
</protein>
<organism evidence="7 8">
    <name type="scientific">Marinobacter nanhaiticus D15-8W</name>
    <dbReference type="NCBI Taxonomy" id="626887"/>
    <lineage>
        <taxon>Bacteria</taxon>
        <taxon>Pseudomonadati</taxon>
        <taxon>Pseudomonadota</taxon>
        <taxon>Gammaproteobacteria</taxon>
        <taxon>Pseudomonadales</taxon>
        <taxon>Marinobacteraceae</taxon>
        <taxon>Marinobacter</taxon>
    </lineage>
</organism>
<dbReference type="InterPro" id="IPR042295">
    <property type="entry name" value="NarX-like_N_sf"/>
</dbReference>
<keyword evidence="4 5" id="KW-0472">Membrane</keyword>
<comment type="caution">
    <text evidence="7">The sequence shown here is derived from an EMBL/GenBank/DDBJ whole genome shotgun (WGS) entry which is preliminary data.</text>
</comment>
<dbReference type="RefSeq" id="WP_004581108.1">
    <property type="nucleotide sequence ID" value="NZ_AP028878.1"/>
</dbReference>
<evidence type="ECO:0000256" key="2">
    <source>
        <dbReference type="ARBA" id="ARBA00022692"/>
    </source>
</evidence>
<reference evidence="7 8" key="1">
    <citation type="journal article" date="2013" name="Genome Announc.">
        <title>Genome Sequence of the Polycyclic Aromatic Hydrocarbon-Degrading Bacterium Strain Marinobacter nanhaiticus D15-8WT.</title>
        <authorList>
            <person name="Cui Z."/>
            <person name="Gao W."/>
            <person name="Li Q."/>
            <person name="Xu G."/>
            <person name="Zheng L."/>
        </authorList>
    </citation>
    <scope>NUCLEOTIDE SEQUENCE [LARGE SCALE GENOMIC DNA]</scope>
    <source>
        <strain evidence="7 8">D15-8W</strain>
    </source>
</reference>
<dbReference type="eggNOG" id="COG3850">
    <property type="taxonomic scope" value="Bacteria"/>
</dbReference>
<dbReference type="EMBL" id="APLQ01000014">
    <property type="protein sequence ID" value="ENO12882.1"/>
    <property type="molecule type" value="Genomic_DNA"/>
</dbReference>
<gene>
    <name evidence="7" type="ORF">J057_15830</name>
</gene>
<dbReference type="PATRIC" id="fig|626887.3.peg.3163"/>
<dbReference type="Pfam" id="PF13675">
    <property type="entry name" value="PilJ"/>
    <property type="match status" value="2"/>
</dbReference>
<evidence type="ECO:0000313" key="8">
    <source>
        <dbReference type="Proteomes" id="UP000013165"/>
    </source>
</evidence>
<evidence type="ECO:0000259" key="6">
    <source>
        <dbReference type="Pfam" id="PF13675"/>
    </source>
</evidence>
<dbReference type="AlphaFoldDB" id="N6WP99"/>
<comment type="subcellular location">
    <subcellularLocation>
        <location evidence="1">Membrane</location>
        <topology evidence="1">Multi-pass membrane protein</topology>
    </subcellularLocation>
</comment>
<proteinExistence type="predicted"/>
<dbReference type="Proteomes" id="UP000013165">
    <property type="component" value="Unassembled WGS sequence"/>
</dbReference>
<feature type="transmembrane region" description="Helical" evidence="5">
    <location>
        <begin position="12"/>
        <end position="35"/>
    </location>
</feature>
<dbReference type="STRING" id="626887.J057_15830"/>
<evidence type="ECO:0000313" key="7">
    <source>
        <dbReference type="EMBL" id="ENO12882.1"/>
    </source>
</evidence>
<dbReference type="HOGENOM" id="CLU_076817_0_0_6"/>
<dbReference type="Gene3D" id="1.20.120.960">
    <property type="entry name" value="Histidine kinase NarX, sensor domain"/>
    <property type="match status" value="1"/>
</dbReference>
<evidence type="ECO:0000256" key="5">
    <source>
        <dbReference type="SAM" id="Phobius"/>
    </source>
</evidence>
<keyword evidence="2 5" id="KW-0812">Transmembrane</keyword>
<name>N6WP99_9GAMM</name>
<keyword evidence="3 5" id="KW-1133">Transmembrane helix</keyword>
<feature type="domain" description="NarX-like N-terminal" evidence="6">
    <location>
        <begin position="163"/>
        <end position="236"/>
    </location>
</feature>
<evidence type="ECO:0000256" key="3">
    <source>
        <dbReference type="ARBA" id="ARBA00022989"/>
    </source>
</evidence>
<dbReference type="OrthoDB" id="952521at2"/>